<feature type="domain" description="Dynamin N-terminal" evidence="7">
    <location>
        <begin position="51"/>
        <end position="206"/>
    </location>
</feature>
<evidence type="ECO:0000256" key="2">
    <source>
        <dbReference type="ARBA" id="ARBA00022741"/>
    </source>
</evidence>
<keyword evidence="6" id="KW-0175">Coiled coil</keyword>
<sequence length="1205" mass="138314">MTTSANQSNLFIQYASPLYHLSNLTMAEQNEKLVYQIKGIMDRVIENKIYIAFCGHYSAGKSSLINQLFGKSILPSSPIPTSANTVKMKFGNEETAVIEYKNGEQMEQSPLDMEEVKRLCKDGREVQQVEIQTPYPNQLPKNLVFFDTPGIDSTDDAHQLATEGMLHLADIIFYMVDYHHVQSDINLQFIKQLNEQGKRVCLIVNQIDKHSEEEIPFQVFKASTEAAFKTGGARLERIFHTSLKIKNHPFSEWNEFYQFLIEIDRQKEDWLSHSFTVTMEQLTSEWERFVDDLFADQLTEINAKVSSRFVEEIKNNVKNLKDQAFKLEQAGETVKKDFQSELSKTLHNSYLMDFKTRELAQDFLESLQSGFKVGLFFSKKKTEEEQQLRENLFYVKVKEQVQTQFEWHLKQLALAAVQKFLPQSAELAAKAQQIQVCVPKSLLKSIYKSGASLSGQYLLQYSSDLENEVKKIVQREARDFLDLLLLTFEEDIQLEKQKISANIQAAENELILLKQIEAIQEKKSQMIWRWQKHLQSTDELTIKEWELQLRNLKSWLLQTRDNHDSGDIIIAEPEIDPSTSDANASDQKEQKDTFIQNDTRLYSIADVFAQLPALNSVAESIKEKANRLIAHTYTVTLFGAFSAGKSSFINGLLGTKLLPSSPNPMTAALTEIKAPGKNQIDRSLAVHYKTEAEMTEEIAEMLKIQADMGIEEIWKLAASQTAATSHPFLQAFVDGYPNVKGKWGLQENGTLDQLPIFAAKESVSCFIKKIEVFLDHPYTNAGMILVDTPGSDSLNTRHTGVAFEHIKNSDAIIYVTYYHHAFGKADREFLIQLGRVKDTFSLDKMFFIVNAADLAETEEEKTAVVDYVKQQLLGYGLRNPRLFPVSSVNRLANQIEDKDNRWDGFTSFLSNFQPFVEQDLKQVTREGAWKEVSRGIQMLESFVGLQNKGEQEKELIQQGYAEKQSIILKKLKNDRSKVYESRLKQECNELLHYVGKRVALRSRDFFKETFNPSLLQDGKGSIKPKLQESLDEWLELIDFDYTQELRATSLRLEKFSNKLIQDFYKEVCNDINEILDIPFSEQSQQKWETPVFDSLKYMLKDISFQPALQLYKNAKTFFEKNEKEKMLEKLLEIIEPFTVNYQNVQEALLIEAYGSLLLGAFEQMRAHLKDETEAFISGQISALSTDEPVAYESLLKQAQKLLEKG</sequence>
<dbReference type="InterPro" id="IPR027417">
    <property type="entry name" value="P-loop_NTPase"/>
</dbReference>
<evidence type="ECO:0000313" key="9">
    <source>
        <dbReference type="Proteomes" id="UP000219546"/>
    </source>
</evidence>
<dbReference type="OrthoDB" id="5477114at2"/>
<dbReference type="Pfam" id="PF00350">
    <property type="entry name" value="Dynamin_N"/>
    <property type="match status" value="2"/>
</dbReference>
<dbReference type="PANTHER" id="PTHR10465">
    <property type="entry name" value="TRANSMEMBRANE GTPASE FZO1"/>
    <property type="match status" value="1"/>
</dbReference>
<keyword evidence="9" id="KW-1185">Reference proteome</keyword>
<reference evidence="8 9" key="1">
    <citation type="submission" date="2017-08" db="EMBL/GenBank/DDBJ databases">
        <authorList>
            <person name="de Groot N.N."/>
        </authorList>
    </citation>
    <scope>NUCLEOTIDE SEQUENCE [LARGE SCALE GENOMIC DNA]</scope>
    <source>
        <strain evidence="8 9">JC228</strain>
    </source>
</reference>
<evidence type="ECO:0000259" key="7">
    <source>
        <dbReference type="Pfam" id="PF00350"/>
    </source>
</evidence>
<evidence type="ECO:0000256" key="4">
    <source>
        <dbReference type="ARBA" id="ARBA00023134"/>
    </source>
</evidence>
<dbReference type="AlphaFoldDB" id="A0A285CKZ2"/>
<dbReference type="GO" id="GO:0016020">
    <property type="term" value="C:membrane"/>
    <property type="evidence" value="ECO:0007669"/>
    <property type="project" value="UniProtKB-SubCell"/>
</dbReference>
<comment type="subcellular location">
    <subcellularLocation>
        <location evidence="1">Membrane</location>
    </subcellularLocation>
</comment>
<accession>A0A285CKZ2</accession>
<keyword evidence="2" id="KW-0547">Nucleotide-binding</keyword>
<evidence type="ECO:0000256" key="3">
    <source>
        <dbReference type="ARBA" id="ARBA00022801"/>
    </source>
</evidence>
<evidence type="ECO:0000256" key="5">
    <source>
        <dbReference type="ARBA" id="ARBA00023136"/>
    </source>
</evidence>
<dbReference type="InterPro" id="IPR045063">
    <property type="entry name" value="Dynamin_N"/>
</dbReference>
<dbReference type="Proteomes" id="UP000219546">
    <property type="component" value="Unassembled WGS sequence"/>
</dbReference>
<dbReference type="SUPFAM" id="SSF52540">
    <property type="entry name" value="P-loop containing nucleoside triphosphate hydrolases"/>
    <property type="match status" value="2"/>
</dbReference>
<dbReference type="CDD" id="cd09912">
    <property type="entry name" value="DLP_2"/>
    <property type="match status" value="1"/>
</dbReference>
<keyword evidence="3" id="KW-0378">Hydrolase</keyword>
<dbReference type="EMBL" id="OAOP01000002">
    <property type="protein sequence ID" value="SNX68210.1"/>
    <property type="molecule type" value="Genomic_DNA"/>
</dbReference>
<keyword evidence="4" id="KW-0342">GTP-binding</keyword>
<proteinExistence type="predicted"/>
<feature type="coiled-coil region" evidence="6">
    <location>
        <begin position="489"/>
        <end position="516"/>
    </location>
</feature>
<evidence type="ECO:0000256" key="6">
    <source>
        <dbReference type="SAM" id="Coils"/>
    </source>
</evidence>
<dbReference type="PANTHER" id="PTHR10465:SF0">
    <property type="entry name" value="SARCALUMENIN"/>
    <property type="match status" value="1"/>
</dbReference>
<dbReference type="RefSeq" id="WP_097157596.1">
    <property type="nucleotide sequence ID" value="NZ_JBEPMQ010000001.1"/>
</dbReference>
<protein>
    <submittedName>
        <fullName evidence="8">Small GTP-binding protein</fullName>
    </submittedName>
</protein>
<feature type="domain" description="Dynamin N-terminal" evidence="7">
    <location>
        <begin position="635"/>
        <end position="851"/>
    </location>
</feature>
<evidence type="ECO:0000256" key="1">
    <source>
        <dbReference type="ARBA" id="ARBA00004370"/>
    </source>
</evidence>
<evidence type="ECO:0000313" key="8">
    <source>
        <dbReference type="EMBL" id="SNX68210.1"/>
    </source>
</evidence>
<organism evidence="8 9">
    <name type="scientific">Bacillus oleivorans</name>
    <dbReference type="NCBI Taxonomy" id="1448271"/>
    <lineage>
        <taxon>Bacteria</taxon>
        <taxon>Bacillati</taxon>
        <taxon>Bacillota</taxon>
        <taxon>Bacilli</taxon>
        <taxon>Bacillales</taxon>
        <taxon>Bacillaceae</taxon>
        <taxon>Bacillus</taxon>
    </lineage>
</organism>
<keyword evidence="5" id="KW-0472">Membrane</keyword>
<dbReference type="GO" id="GO:0003924">
    <property type="term" value="F:GTPase activity"/>
    <property type="evidence" value="ECO:0007669"/>
    <property type="project" value="InterPro"/>
</dbReference>
<dbReference type="InterPro" id="IPR027094">
    <property type="entry name" value="Mitofusin_fam"/>
</dbReference>
<name>A0A285CKZ2_9BACI</name>
<dbReference type="Gene3D" id="3.40.50.300">
    <property type="entry name" value="P-loop containing nucleotide triphosphate hydrolases"/>
    <property type="match status" value="2"/>
</dbReference>
<gene>
    <name evidence="8" type="ORF">SAMN05877753_102412</name>
</gene>
<dbReference type="GO" id="GO:0005525">
    <property type="term" value="F:GTP binding"/>
    <property type="evidence" value="ECO:0007669"/>
    <property type="project" value="UniProtKB-KW"/>
</dbReference>